<keyword evidence="3" id="KW-1185">Reference proteome</keyword>
<evidence type="ECO:0000313" key="3">
    <source>
        <dbReference type="Proteomes" id="UP000618382"/>
    </source>
</evidence>
<comment type="caution">
    <text evidence="2">The sequence shown here is derived from an EMBL/GenBank/DDBJ whole genome shotgun (WGS) entry which is preliminary data.</text>
</comment>
<gene>
    <name evidence="2" type="ORF">Col01nite_09610</name>
</gene>
<reference evidence="2 3" key="1">
    <citation type="submission" date="2021-01" db="EMBL/GenBank/DDBJ databases">
        <title>Whole genome shotgun sequence of Cellulomonas oligotrophica NBRC 109435.</title>
        <authorList>
            <person name="Komaki H."/>
            <person name="Tamura T."/>
        </authorList>
    </citation>
    <scope>NUCLEOTIDE SEQUENCE [LARGE SCALE GENOMIC DNA]</scope>
    <source>
        <strain evidence="2 3">NBRC 109435</strain>
    </source>
</reference>
<organism evidence="2 3">
    <name type="scientific">Cellulomonas oligotrophica</name>
    <dbReference type="NCBI Taxonomy" id="931536"/>
    <lineage>
        <taxon>Bacteria</taxon>
        <taxon>Bacillati</taxon>
        <taxon>Actinomycetota</taxon>
        <taxon>Actinomycetes</taxon>
        <taxon>Micrococcales</taxon>
        <taxon>Cellulomonadaceae</taxon>
        <taxon>Cellulomonas</taxon>
    </lineage>
</organism>
<name>A0ABQ4D940_9CELL</name>
<keyword evidence="1" id="KW-0812">Transmembrane</keyword>
<dbReference type="EMBL" id="BONN01000002">
    <property type="protein sequence ID" value="GIG31802.1"/>
    <property type="molecule type" value="Genomic_DNA"/>
</dbReference>
<feature type="transmembrane region" description="Helical" evidence="1">
    <location>
        <begin position="54"/>
        <end position="75"/>
    </location>
</feature>
<evidence type="ECO:0008006" key="4">
    <source>
        <dbReference type="Google" id="ProtNLM"/>
    </source>
</evidence>
<dbReference type="Proteomes" id="UP000618382">
    <property type="component" value="Unassembled WGS sequence"/>
</dbReference>
<proteinExistence type="predicted"/>
<keyword evidence="1" id="KW-0472">Membrane</keyword>
<evidence type="ECO:0000313" key="2">
    <source>
        <dbReference type="EMBL" id="GIG31802.1"/>
    </source>
</evidence>
<protein>
    <recommendedName>
        <fullName evidence="4">DUF2510 domain-containing protein</fullName>
    </recommendedName>
</protein>
<sequence length="235" mass="24390">MSRRGGQGYLGEVSGAQLPPGWYDDEAGSRRFWDGTGWLSPSEGAAPAPRRRRAVLVATIAVVLVAGIVAAGAVLTTRHQTAQVAASATASAAREASASASAERAANARASAAARRTAQALAEQEAANAEVDEWMNTETGHTWEVIESGNVYVRFADPDEYHCGMLDSTSVVAYARLGCPTSLYVKASVLDAGGTVIGFANDLLGAVPADGSAQALLEDTTGQVETFTLTEVTCR</sequence>
<keyword evidence="1" id="KW-1133">Transmembrane helix</keyword>
<evidence type="ECO:0000256" key="1">
    <source>
        <dbReference type="SAM" id="Phobius"/>
    </source>
</evidence>
<accession>A0ABQ4D940</accession>